<protein>
    <submittedName>
        <fullName evidence="2">Uncharacterized protein</fullName>
    </submittedName>
</protein>
<dbReference type="Proteomes" id="UP001066276">
    <property type="component" value="Chromosome 8"/>
</dbReference>
<sequence length="142" mass="15538">MFFRGRSHRGTIEGAPDGRQRVPLANPEKEMPKEEDGENAEKEEGKATQEEQRLEWGRETGLKERSATQDSGRERPQREGNAEGETSASTEGKPQFLDPAACQVSGETWLAEVPGHIRGSITTLFQGGTGKRGLMSIKGKGE</sequence>
<evidence type="ECO:0000313" key="2">
    <source>
        <dbReference type="EMBL" id="KAJ1113625.1"/>
    </source>
</evidence>
<organism evidence="2 3">
    <name type="scientific">Pleurodeles waltl</name>
    <name type="common">Iberian ribbed newt</name>
    <dbReference type="NCBI Taxonomy" id="8319"/>
    <lineage>
        <taxon>Eukaryota</taxon>
        <taxon>Metazoa</taxon>
        <taxon>Chordata</taxon>
        <taxon>Craniata</taxon>
        <taxon>Vertebrata</taxon>
        <taxon>Euteleostomi</taxon>
        <taxon>Amphibia</taxon>
        <taxon>Batrachia</taxon>
        <taxon>Caudata</taxon>
        <taxon>Salamandroidea</taxon>
        <taxon>Salamandridae</taxon>
        <taxon>Pleurodelinae</taxon>
        <taxon>Pleurodeles</taxon>
    </lineage>
</organism>
<feature type="region of interest" description="Disordered" evidence="1">
    <location>
        <begin position="1"/>
        <end position="101"/>
    </location>
</feature>
<name>A0AAV7NBY9_PLEWA</name>
<gene>
    <name evidence="2" type="ORF">NDU88_001867</name>
</gene>
<accession>A0AAV7NBY9</accession>
<evidence type="ECO:0000256" key="1">
    <source>
        <dbReference type="SAM" id="MobiDB-lite"/>
    </source>
</evidence>
<dbReference type="AlphaFoldDB" id="A0AAV7NBY9"/>
<evidence type="ECO:0000313" key="3">
    <source>
        <dbReference type="Proteomes" id="UP001066276"/>
    </source>
</evidence>
<comment type="caution">
    <text evidence="2">The sequence shown here is derived from an EMBL/GenBank/DDBJ whole genome shotgun (WGS) entry which is preliminary data.</text>
</comment>
<keyword evidence="3" id="KW-1185">Reference proteome</keyword>
<reference evidence="2" key="1">
    <citation type="journal article" date="2022" name="bioRxiv">
        <title>Sequencing and chromosome-scale assembly of the giantPleurodeles waltlgenome.</title>
        <authorList>
            <person name="Brown T."/>
            <person name="Elewa A."/>
            <person name="Iarovenko S."/>
            <person name="Subramanian E."/>
            <person name="Araus A.J."/>
            <person name="Petzold A."/>
            <person name="Susuki M."/>
            <person name="Suzuki K.-i.T."/>
            <person name="Hayashi T."/>
            <person name="Toyoda A."/>
            <person name="Oliveira C."/>
            <person name="Osipova E."/>
            <person name="Leigh N.D."/>
            <person name="Simon A."/>
            <person name="Yun M.H."/>
        </authorList>
    </citation>
    <scope>NUCLEOTIDE SEQUENCE</scope>
    <source>
        <strain evidence="2">20211129_DDA</strain>
        <tissue evidence="2">Liver</tissue>
    </source>
</reference>
<proteinExistence type="predicted"/>
<dbReference type="EMBL" id="JANPWB010000012">
    <property type="protein sequence ID" value="KAJ1113625.1"/>
    <property type="molecule type" value="Genomic_DNA"/>
</dbReference>
<feature type="compositionally biased region" description="Basic and acidic residues" evidence="1">
    <location>
        <begin position="27"/>
        <end position="81"/>
    </location>
</feature>
<feature type="region of interest" description="Disordered" evidence="1">
    <location>
        <begin position="121"/>
        <end position="142"/>
    </location>
</feature>